<dbReference type="InterPro" id="IPR002502">
    <property type="entry name" value="Amidase_domain"/>
</dbReference>
<accession>K4QU73</accession>
<evidence type="ECO:0000256" key="1">
    <source>
        <dbReference type="ARBA" id="ARBA00001561"/>
    </source>
</evidence>
<dbReference type="SMART" id="SM00644">
    <property type="entry name" value="Ami_2"/>
    <property type="match status" value="1"/>
</dbReference>
<evidence type="ECO:0000256" key="4">
    <source>
        <dbReference type="ARBA" id="ARBA00023316"/>
    </source>
</evidence>
<evidence type="ECO:0000259" key="5">
    <source>
        <dbReference type="SMART" id="SM00644"/>
    </source>
</evidence>
<dbReference type="Proteomes" id="UP000008043">
    <property type="component" value="Chromosome"/>
</dbReference>
<dbReference type="PANTHER" id="PTHR30417:SF1">
    <property type="entry name" value="N-ACETYLMURAMOYL-L-ALANINE AMIDASE AMID"/>
    <property type="match status" value="1"/>
</dbReference>
<feature type="domain" description="N-acetylmuramoyl-L-alanine amidase" evidence="5">
    <location>
        <begin position="52"/>
        <end position="203"/>
    </location>
</feature>
<evidence type="ECO:0000256" key="2">
    <source>
        <dbReference type="ARBA" id="ARBA00011901"/>
    </source>
</evidence>
<dbReference type="KEGG" id="sdv:BN159_0089"/>
<dbReference type="EC" id="3.5.1.28" evidence="2"/>
<dbReference type="InterPro" id="IPR036505">
    <property type="entry name" value="Amidase/PGRP_sf"/>
</dbReference>
<dbReference type="GO" id="GO:0009253">
    <property type="term" value="P:peptidoglycan catabolic process"/>
    <property type="evidence" value="ECO:0007669"/>
    <property type="project" value="InterPro"/>
</dbReference>
<dbReference type="GO" id="GO:0009254">
    <property type="term" value="P:peptidoglycan turnover"/>
    <property type="evidence" value="ECO:0007669"/>
    <property type="project" value="TreeGrafter"/>
</dbReference>
<protein>
    <recommendedName>
        <fullName evidence="2">N-acetylmuramoyl-L-alanine amidase</fullName>
        <ecNumber evidence="2">3.5.1.28</ecNumber>
    </recommendedName>
</protein>
<keyword evidence="7" id="KW-1185">Reference proteome</keyword>
<evidence type="ECO:0000313" key="7">
    <source>
        <dbReference type="Proteomes" id="UP000008043"/>
    </source>
</evidence>
<organism evidence="6 7">
    <name type="scientific">Streptomyces davaonensis (strain DSM 101723 / JCM 4913 / KCC S-0913 / 768)</name>
    <dbReference type="NCBI Taxonomy" id="1214101"/>
    <lineage>
        <taxon>Bacteria</taxon>
        <taxon>Bacillati</taxon>
        <taxon>Actinomycetota</taxon>
        <taxon>Actinomycetes</taxon>
        <taxon>Kitasatosporales</taxon>
        <taxon>Streptomycetaceae</taxon>
        <taxon>Streptomyces</taxon>
    </lineage>
</organism>
<dbReference type="OrthoDB" id="66275at2"/>
<keyword evidence="4" id="KW-0961">Cell wall biogenesis/degradation</keyword>
<sequence>MTIKNVQFTCSNCGEVSTYAVQTDGEAPEQSGLAFHQNLGNLRSLGIPYTNSPNRDAYGPLVPQGIVVHYTQGKYQGAIGHFQNSASKVSAHFIVARDGRRVQMVPLPDPDPNGPRDGKYTAWHCKGGNTRYIGIEHEYGYTGATGEEDWTTEMMESSAELSAYLCHTYAIPIEVPLAPNERDWFTGFGGHYNVPNNSHTDPGPYFPWDYYIDLVQWFYGRMAADSPPGAALASAKPIREVQGFGKPAYQTL</sequence>
<dbReference type="Gene3D" id="3.40.80.10">
    <property type="entry name" value="Peptidoglycan recognition protein-like"/>
    <property type="match status" value="1"/>
</dbReference>
<proteinExistence type="predicted"/>
<evidence type="ECO:0000313" key="6">
    <source>
        <dbReference type="EMBL" id="CCK24468.1"/>
    </source>
</evidence>
<comment type="catalytic activity">
    <reaction evidence="1">
        <text>Hydrolyzes the link between N-acetylmuramoyl residues and L-amino acid residues in certain cell-wall glycopeptides.</text>
        <dbReference type="EC" id="3.5.1.28"/>
    </reaction>
</comment>
<dbReference type="PANTHER" id="PTHR30417">
    <property type="entry name" value="N-ACETYLMURAMOYL-L-ALANINE AMIDASE AMID"/>
    <property type="match status" value="1"/>
</dbReference>
<dbReference type="GO" id="GO:0071555">
    <property type="term" value="P:cell wall organization"/>
    <property type="evidence" value="ECO:0007669"/>
    <property type="project" value="UniProtKB-KW"/>
</dbReference>
<dbReference type="PATRIC" id="fig|1214101.3.peg.86"/>
<evidence type="ECO:0000256" key="3">
    <source>
        <dbReference type="ARBA" id="ARBA00022801"/>
    </source>
</evidence>
<dbReference type="STRING" id="1214101.BN159_0089"/>
<dbReference type="GO" id="GO:0008745">
    <property type="term" value="F:N-acetylmuramoyl-L-alanine amidase activity"/>
    <property type="evidence" value="ECO:0007669"/>
    <property type="project" value="UniProtKB-EC"/>
</dbReference>
<dbReference type="EMBL" id="HE971709">
    <property type="protein sequence ID" value="CCK24468.1"/>
    <property type="molecule type" value="Genomic_DNA"/>
</dbReference>
<gene>
    <name evidence="6" type="ORF">BN159_0089</name>
</gene>
<keyword evidence="3" id="KW-0378">Hydrolase</keyword>
<dbReference type="AlphaFoldDB" id="K4QU73"/>
<dbReference type="HOGENOM" id="CLU_1102285_0_0_11"/>
<name>K4QU73_STRDJ</name>
<dbReference type="RefSeq" id="WP_015654873.1">
    <property type="nucleotide sequence ID" value="NC_020504.1"/>
</dbReference>
<dbReference type="InterPro" id="IPR051206">
    <property type="entry name" value="NAMLAA_amidase_2"/>
</dbReference>
<dbReference type="Pfam" id="PF01510">
    <property type="entry name" value="Amidase_2"/>
    <property type="match status" value="1"/>
</dbReference>
<reference evidence="6 7" key="1">
    <citation type="journal article" date="2012" name="J. Bacteriol.">
        <title>Genome sequence of the bacterium Streptomyces davawensis JCM 4913 and heterologous production of the unique antibiotic roseoflavin.</title>
        <authorList>
            <person name="Jankowitsch F."/>
            <person name="Schwarz J."/>
            <person name="Ruckert C."/>
            <person name="Gust B."/>
            <person name="Szczepanowski R."/>
            <person name="Blom J."/>
            <person name="Pelzer S."/>
            <person name="Kalinowski J."/>
            <person name="Mack M."/>
        </authorList>
    </citation>
    <scope>NUCLEOTIDE SEQUENCE [LARGE SCALE GENOMIC DNA]</scope>
    <source>
        <strain evidence="7">DSM 101723 / JCM 4913 / KCC S-0913 / 768</strain>
    </source>
</reference>
<dbReference type="SUPFAM" id="SSF55846">
    <property type="entry name" value="N-acetylmuramoyl-L-alanine amidase-like"/>
    <property type="match status" value="1"/>
</dbReference>
<dbReference type="eggNOG" id="COG3023">
    <property type="taxonomic scope" value="Bacteria"/>
</dbReference>
<dbReference type="CDD" id="cd06583">
    <property type="entry name" value="PGRP"/>
    <property type="match status" value="1"/>
</dbReference>